<accession>J4DNJ3</accession>
<dbReference type="OrthoDB" id="10667817at2759"/>
<evidence type="ECO:0000313" key="2">
    <source>
        <dbReference type="Proteomes" id="UP000003786"/>
    </source>
</evidence>
<keyword evidence="2" id="KW-1185">Reference proteome</keyword>
<proteinExistence type="predicted"/>
<gene>
    <name evidence="1" type="ORF">TOT_010000522</name>
</gene>
<protein>
    <submittedName>
        <fullName evidence="1">Uncharacterized protein</fullName>
    </submittedName>
</protein>
<reference evidence="1 2" key="1">
    <citation type="journal article" date="2012" name="MBio">
        <title>Comparative genome analysis of three eukaryotic parasites with differing abilities to transform leukocytes reveals key mediators of Theileria-induced leukocyte transformation.</title>
        <authorList>
            <person name="Hayashida K."/>
            <person name="Hara Y."/>
            <person name="Abe T."/>
            <person name="Yamasaki C."/>
            <person name="Toyoda A."/>
            <person name="Kosuge T."/>
            <person name="Suzuki Y."/>
            <person name="Sato Y."/>
            <person name="Kawashima S."/>
            <person name="Katayama T."/>
            <person name="Wakaguri H."/>
            <person name="Inoue N."/>
            <person name="Homma K."/>
            <person name="Tada-Umezaki M."/>
            <person name="Yagi Y."/>
            <person name="Fujii Y."/>
            <person name="Habara T."/>
            <person name="Kanehisa M."/>
            <person name="Watanabe H."/>
            <person name="Ito K."/>
            <person name="Gojobori T."/>
            <person name="Sugawara H."/>
            <person name="Imanishi T."/>
            <person name="Weir W."/>
            <person name="Gardner M."/>
            <person name="Pain A."/>
            <person name="Shiels B."/>
            <person name="Hattori M."/>
            <person name="Nene V."/>
            <person name="Sugimoto C."/>
        </authorList>
    </citation>
    <scope>NUCLEOTIDE SEQUENCE [LARGE SCALE GENOMIC DNA]</scope>
    <source>
        <strain evidence="1 2">Shintoku</strain>
    </source>
</reference>
<organism evidence="1 2">
    <name type="scientific">Theileria orientalis strain Shintoku</name>
    <dbReference type="NCBI Taxonomy" id="869250"/>
    <lineage>
        <taxon>Eukaryota</taxon>
        <taxon>Sar</taxon>
        <taxon>Alveolata</taxon>
        <taxon>Apicomplexa</taxon>
        <taxon>Aconoidasida</taxon>
        <taxon>Piroplasmida</taxon>
        <taxon>Theileriidae</taxon>
        <taxon>Theileria</taxon>
    </lineage>
</organism>
<name>J4DNJ3_THEOR</name>
<evidence type="ECO:0000313" key="1">
    <source>
        <dbReference type="EMBL" id="BAM39059.1"/>
    </source>
</evidence>
<dbReference type="GeneID" id="20713426"/>
<dbReference type="EMBL" id="AP011946">
    <property type="protein sequence ID" value="BAM39059.1"/>
    <property type="molecule type" value="Genomic_DNA"/>
</dbReference>
<dbReference type="AlphaFoldDB" id="J4DNJ3"/>
<dbReference type="Proteomes" id="UP000003786">
    <property type="component" value="Chromosome 1"/>
</dbReference>
<dbReference type="RefSeq" id="XP_009689360.1">
    <property type="nucleotide sequence ID" value="XM_009691065.1"/>
</dbReference>
<dbReference type="VEuPathDB" id="PiroplasmaDB:TOT_010000522"/>
<dbReference type="KEGG" id="tot:TOT_010000522"/>
<sequence length="274" mass="30747">MMAQDRRIKVKREYRTKDFCYDRYTHTHGGIENESKKNGSGFRLGNIHYGGVNSKGEGSEQGGDSTCIKLNGTNSNGNKCISASDVNNADNKHKASPEVVVFYYKGDKNHEHPLLVALKPPEQGTGGKHKPYFELTKKFDPGQQKKYTKNKNGNGIDLGNTSPDGELAQKLDTILYTISKKLQIVLNRGHYQNYIIPPSNTPQRRVIMDLSTKNFVLLIDLSRSLESDPAKPELQSTLHHVLTKTSYRAQLYEPKGQVCLEPRFGTTDVTVYEV</sequence>